<dbReference type="PROSITE" id="PS00450">
    <property type="entry name" value="ACONITASE_1"/>
    <property type="match status" value="1"/>
</dbReference>
<keyword evidence="5" id="KW-0479">Metal-binding</keyword>
<dbReference type="NCBIfam" id="TIGR01342">
    <property type="entry name" value="acon_putative"/>
    <property type="match status" value="1"/>
</dbReference>
<dbReference type="NCBIfam" id="NF005558">
    <property type="entry name" value="PRK07229.1"/>
    <property type="match status" value="1"/>
</dbReference>
<name>A0A126QK07_9BACT</name>
<evidence type="ECO:0000256" key="10">
    <source>
        <dbReference type="ARBA" id="ARBA00031977"/>
    </source>
</evidence>
<evidence type="ECO:0000256" key="7">
    <source>
        <dbReference type="ARBA" id="ARBA00023014"/>
    </source>
</evidence>
<reference evidence="13 15" key="1">
    <citation type="journal article" date="2016" name="Front. Microbiol.">
        <title>Genome Sequence of the Piezophilic, Mesophilic Sulfate-Reducing Bacterium Desulfovibrio indicus J2T.</title>
        <authorList>
            <person name="Cao J."/>
            <person name="Maignien L."/>
            <person name="Shao Z."/>
            <person name="Alain K."/>
            <person name="Jebbar M."/>
        </authorList>
    </citation>
    <scope>NUCLEOTIDE SEQUENCE [LARGE SCALE GENOMIC DNA]</scope>
    <source>
        <strain evidence="13 15">J2</strain>
    </source>
</reference>
<evidence type="ECO:0000256" key="1">
    <source>
        <dbReference type="ARBA" id="ARBA00001966"/>
    </source>
</evidence>
<evidence type="ECO:0000256" key="4">
    <source>
        <dbReference type="ARBA" id="ARBA00019378"/>
    </source>
</evidence>
<dbReference type="GO" id="GO:0003994">
    <property type="term" value="F:aconitate hydratase activity"/>
    <property type="evidence" value="ECO:0007669"/>
    <property type="project" value="UniProtKB-EC"/>
</dbReference>
<keyword evidence="6" id="KW-0408">Iron</keyword>
<dbReference type="GO" id="GO:0046872">
    <property type="term" value="F:metal ion binding"/>
    <property type="evidence" value="ECO:0007669"/>
    <property type="project" value="UniProtKB-KW"/>
</dbReference>
<reference evidence="14 16" key="2">
    <citation type="submission" date="2019-03" db="EMBL/GenBank/DDBJ databases">
        <title>Genomic Encyclopedia of Type Strains, Phase IV (KMG-IV): sequencing the most valuable type-strain genomes for metagenomic binning, comparative biology and taxonomic classification.</title>
        <authorList>
            <person name="Goeker M."/>
        </authorList>
    </citation>
    <scope>NUCLEOTIDE SEQUENCE [LARGE SCALE GENOMIC DNA]</scope>
    <source>
        <strain evidence="14 16">DSM 101483</strain>
    </source>
</reference>
<dbReference type="GO" id="GO:0005829">
    <property type="term" value="C:cytosol"/>
    <property type="evidence" value="ECO:0007669"/>
    <property type="project" value="TreeGrafter"/>
</dbReference>
<sequence length="640" mass="67974">MGKNITRKIIEKHLVSGEMVPGREVGLRIDQTLTQDATGTMAWLQYEAIGIGRVRTDLSVSYVDHNTLQMGFRNPDDHRFLRTVAAKSGAVFSPAGTGICHQLHLENFAKPGATLIGSDSHTPTAGGIGSMAMGAGGLSVALAMAGEPYFIPMPQVVKVELTGELTGWAQGKDVILELLRRLTVKGGVGKVFEYAGPGVASLSVPDRATITNMGAELGATTSIFPSDETTRLFLAKMGREGDWMELIADADAEYDDVITIDLTALEPLVAQPHMPDQVCKVKELAGKKIDQVAIGSCTNSSYSDLKNTAQILSGKMTPPETDLLISPGSKQVMKMLAREGLIEPLLDAGARLLECSCGPCIGMGGSPISAGVSVRTFNRNFEGRSGTQDGQVYLASAQTAARLALDGEFTDPATWGPAPERVSLPEDVPSIRDLFVFPPEDGSSVEVLRGPNIVALEDFDKLPGTIEAKVLLKVEDNITTDHILPAGAQITALRSNIPAISEYIFSRVDEGFVGRMKEHGKGVILGGENYGQGSSREHAALGPRHLGVKAVIVKSLARIHRANLVNFGILPLLLANPEDYDRMELGTDLTIPASEITPGGTVNLVTGDGATVPVTNDLTKKELEIIQAGGLLNAVREGKS</sequence>
<dbReference type="AlphaFoldDB" id="A0A126QK07"/>
<organism evidence="14 16">
    <name type="scientific">Pseudodesulfovibrio indicus</name>
    <dbReference type="NCBI Taxonomy" id="1716143"/>
    <lineage>
        <taxon>Bacteria</taxon>
        <taxon>Pseudomonadati</taxon>
        <taxon>Thermodesulfobacteriota</taxon>
        <taxon>Desulfovibrionia</taxon>
        <taxon>Desulfovibrionales</taxon>
        <taxon>Desulfovibrionaceae</taxon>
    </lineage>
</organism>
<dbReference type="InterPro" id="IPR006250">
    <property type="entry name" value="Aconitase_put"/>
</dbReference>
<keyword evidence="15" id="KW-1185">Reference proteome</keyword>
<dbReference type="SUPFAM" id="SSF52016">
    <property type="entry name" value="LeuD/IlvD-like"/>
    <property type="match status" value="1"/>
</dbReference>
<evidence type="ECO:0000256" key="5">
    <source>
        <dbReference type="ARBA" id="ARBA00022723"/>
    </source>
</evidence>
<comment type="pathway">
    <text evidence="2">Carbohydrate metabolism; tricarboxylic acid cycle; isocitrate from oxaloacetate: step 2/2.</text>
</comment>
<protein>
    <recommendedName>
        <fullName evidence="4">Aconitate hydratase A</fullName>
        <ecNumber evidence="3">4.2.1.3</ecNumber>
    </recommendedName>
    <alternativeName>
        <fullName evidence="10">Iron-responsive protein-like</fullName>
    </alternativeName>
    <alternativeName>
        <fullName evidence="9">RNA-binding protein</fullName>
    </alternativeName>
</protein>
<evidence type="ECO:0000313" key="16">
    <source>
        <dbReference type="Proteomes" id="UP000295506"/>
    </source>
</evidence>
<dbReference type="InterPro" id="IPR000573">
    <property type="entry name" value="AconitaseA/IPMdHydase_ssu_swvl"/>
</dbReference>
<dbReference type="EMBL" id="SOBK01000004">
    <property type="protein sequence ID" value="TDT89250.1"/>
    <property type="molecule type" value="Genomic_DNA"/>
</dbReference>
<dbReference type="InterPro" id="IPR001030">
    <property type="entry name" value="Acoase/IPM_deHydtase_lsu_aba"/>
</dbReference>
<dbReference type="Gene3D" id="3.30.499.10">
    <property type="entry name" value="Aconitase, domain 3"/>
    <property type="match status" value="2"/>
</dbReference>
<dbReference type="InterPro" id="IPR018136">
    <property type="entry name" value="Aconitase_4Fe-4S_BS"/>
</dbReference>
<proteinExistence type="predicted"/>
<dbReference type="RefSeq" id="WP_066800692.1">
    <property type="nucleotide sequence ID" value="NZ_CP014206.1"/>
</dbReference>
<comment type="cofactor">
    <cofactor evidence="1">
        <name>[4Fe-4S] cluster</name>
        <dbReference type="ChEBI" id="CHEBI:49883"/>
    </cofactor>
</comment>
<dbReference type="Proteomes" id="UP000055611">
    <property type="component" value="Chromosome"/>
</dbReference>
<dbReference type="EMBL" id="CP014206">
    <property type="protein sequence ID" value="AMK10362.1"/>
    <property type="molecule type" value="Genomic_DNA"/>
</dbReference>
<dbReference type="InterPro" id="IPR050926">
    <property type="entry name" value="Aconitase/IPM_isomerase"/>
</dbReference>
<dbReference type="KEGG" id="dej:AWY79_04155"/>
<evidence type="ECO:0000256" key="6">
    <source>
        <dbReference type="ARBA" id="ARBA00023004"/>
    </source>
</evidence>
<dbReference type="SUPFAM" id="SSF53732">
    <property type="entry name" value="Aconitase iron-sulfur domain"/>
    <property type="match status" value="1"/>
</dbReference>
<gene>
    <name evidence="13" type="ORF">AWY79_04155</name>
    <name evidence="14" type="ORF">EDC59_104243</name>
</gene>
<evidence type="ECO:0000259" key="12">
    <source>
        <dbReference type="Pfam" id="PF00694"/>
    </source>
</evidence>
<dbReference type="InterPro" id="IPR015928">
    <property type="entry name" value="Aconitase/3IPM_dehydase_swvl"/>
</dbReference>
<dbReference type="PANTHER" id="PTHR43160:SF3">
    <property type="entry name" value="ACONITATE HYDRATASE, MITOCHONDRIAL"/>
    <property type="match status" value="1"/>
</dbReference>
<dbReference type="InterPro" id="IPR015931">
    <property type="entry name" value="Acnase/IPM_dHydase_lsu_aba_1/3"/>
</dbReference>
<dbReference type="Proteomes" id="UP000295506">
    <property type="component" value="Unassembled WGS sequence"/>
</dbReference>
<evidence type="ECO:0000313" key="14">
    <source>
        <dbReference type="EMBL" id="TDT89250.1"/>
    </source>
</evidence>
<dbReference type="Gene3D" id="3.20.19.10">
    <property type="entry name" value="Aconitase, domain 4"/>
    <property type="match status" value="1"/>
</dbReference>
<dbReference type="Pfam" id="PF00694">
    <property type="entry name" value="Aconitase_C"/>
    <property type="match status" value="1"/>
</dbReference>
<accession>A0A126QK07</accession>
<dbReference type="EC" id="4.2.1.3" evidence="3"/>
<dbReference type="InterPro" id="IPR036008">
    <property type="entry name" value="Aconitase_4Fe-4S_dom"/>
</dbReference>
<dbReference type="GO" id="GO:0051539">
    <property type="term" value="F:4 iron, 4 sulfur cluster binding"/>
    <property type="evidence" value="ECO:0007669"/>
    <property type="project" value="TreeGrafter"/>
</dbReference>
<dbReference type="Pfam" id="PF00330">
    <property type="entry name" value="Aconitase"/>
    <property type="match status" value="1"/>
</dbReference>
<feature type="domain" description="Aconitase/3-isopropylmalate dehydratase large subunit alpha/beta/alpha" evidence="11">
    <location>
        <begin position="8"/>
        <end position="284"/>
    </location>
</feature>
<feature type="domain" description="Aconitase A/isopropylmalate dehydratase small subunit swivel" evidence="12">
    <location>
        <begin position="517"/>
        <end position="576"/>
    </location>
</feature>
<dbReference type="PANTHER" id="PTHR43160">
    <property type="entry name" value="ACONITATE HYDRATASE B"/>
    <property type="match status" value="1"/>
</dbReference>
<evidence type="ECO:0000313" key="15">
    <source>
        <dbReference type="Proteomes" id="UP000055611"/>
    </source>
</evidence>
<evidence type="ECO:0000259" key="11">
    <source>
        <dbReference type="Pfam" id="PF00330"/>
    </source>
</evidence>
<evidence type="ECO:0000313" key="13">
    <source>
        <dbReference type="EMBL" id="AMK10362.1"/>
    </source>
</evidence>
<keyword evidence="7" id="KW-0411">Iron-sulfur</keyword>
<evidence type="ECO:0000256" key="2">
    <source>
        <dbReference type="ARBA" id="ARBA00004717"/>
    </source>
</evidence>
<dbReference type="OrthoDB" id="9764318at2"/>
<comment type="catalytic activity">
    <reaction evidence="8">
        <text>citrate = D-threo-isocitrate</text>
        <dbReference type="Rhea" id="RHEA:10336"/>
        <dbReference type="ChEBI" id="CHEBI:15562"/>
        <dbReference type="ChEBI" id="CHEBI:16947"/>
        <dbReference type="EC" id="4.2.1.3"/>
    </reaction>
</comment>
<evidence type="ECO:0000256" key="9">
    <source>
        <dbReference type="ARBA" id="ARBA00031081"/>
    </source>
</evidence>
<dbReference type="GO" id="GO:0006099">
    <property type="term" value="P:tricarboxylic acid cycle"/>
    <property type="evidence" value="ECO:0007669"/>
    <property type="project" value="UniProtKB-UniPathway"/>
</dbReference>
<evidence type="ECO:0000256" key="8">
    <source>
        <dbReference type="ARBA" id="ARBA00023501"/>
    </source>
</evidence>
<evidence type="ECO:0000256" key="3">
    <source>
        <dbReference type="ARBA" id="ARBA00012926"/>
    </source>
</evidence>
<dbReference type="PRINTS" id="PR00415">
    <property type="entry name" value="ACONITASE"/>
</dbReference>
<dbReference type="PROSITE" id="PS01244">
    <property type="entry name" value="ACONITASE_2"/>
    <property type="match status" value="1"/>
</dbReference>